<dbReference type="InterPro" id="IPR009057">
    <property type="entry name" value="Homeodomain-like_sf"/>
</dbReference>
<dbReference type="InterPro" id="IPR018060">
    <property type="entry name" value="HTH_AraC"/>
</dbReference>
<accession>A0A4R1N153</accession>
<dbReference type="GO" id="GO:0043565">
    <property type="term" value="F:sequence-specific DNA binding"/>
    <property type="evidence" value="ECO:0007669"/>
    <property type="project" value="InterPro"/>
</dbReference>
<dbReference type="Proteomes" id="UP000294545">
    <property type="component" value="Unassembled WGS sequence"/>
</dbReference>
<evidence type="ECO:0000313" key="5">
    <source>
        <dbReference type="EMBL" id="TCK98642.1"/>
    </source>
</evidence>
<dbReference type="PROSITE" id="PS00041">
    <property type="entry name" value="HTH_ARAC_FAMILY_1"/>
    <property type="match status" value="1"/>
</dbReference>
<protein>
    <submittedName>
        <fullName evidence="5">AraC-like DNA-binding protein</fullName>
    </submittedName>
</protein>
<evidence type="ECO:0000259" key="4">
    <source>
        <dbReference type="PROSITE" id="PS01124"/>
    </source>
</evidence>
<reference evidence="5 6" key="1">
    <citation type="submission" date="2019-03" db="EMBL/GenBank/DDBJ databases">
        <title>Genomic Encyclopedia of Type Strains, Phase IV (KMG-IV): sequencing the most valuable type-strain genomes for metagenomic binning, comparative biology and taxonomic classification.</title>
        <authorList>
            <person name="Goeker M."/>
        </authorList>
    </citation>
    <scope>NUCLEOTIDE SEQUENCE [LARGE SCALE GENOMIC DNA]</scope>
    <source>
        <strain evidence="5 6">DSM 24176</strain>
    </source>
</reference>
<keyword evidence="2 5" id="KW-0238">DNA-binding</keyword>
<dbReference type="InterPro" id="IPR020449">
    <property type="entry name" value="Tscrpt_reg_AraC-type_HTH"/>
</dbReference>
<dbReference type="AlphaFoldDB" id="A0A4R1N153"/>
<dbReference type="OrthoDB" id="9791615at2"/>
<evidence type="ECO:0000256" key="2">
    <source>
        <dbReference type="ARBA" id="ARBA00023125"/>
    </source>
</evidence>
<dbReference type="InterPro" id="IPR003313">
    <property type="entry name" value="AraC-bd"/>
</dbReference>
<dbReference type="InterPro" id="IPR018062">
    <property type="entry name" value="HTH_AraC-typ_CS"/>
</dbReference>
<keyword evidence="1" id="KW-0805">Transcription regulation</keyword>
<dbReference type="SMART" id="SM00342">
    <property type="entry name" value="HTH_ARAC"/>
    <property type="match status" value="1"/>
</dbReference>
<evidence type="ECO:0000313" key="6">
    <source>
        <dbReference type="Proteomes" id="UP000294545"/>
    </source>
</evidence>
<dbReference type="Pfam" id="PF02311">
    <property type="entry name" value="AraC_binding"/>
    <property type="match status" value="1"/>
</dbReference>
<dbReference type="PANTHER" id="PTHR43280:SF28">
    <property type="entry name" value="HTH-TYPE TRANSCRIPTIONAL ACTIVATOR RHAS"/>
    <property type="match status" value="1"/>
</dbReference>
<organism evidence="5 6">
    <name type="scientific">Natranaerovirga hydrolytica</name>
    <dbReference type="NCBI Taxonomy" id="680378"/>
    <lineage>
        <taxon>Bacteria</taxon>
        <taxon>Bacillati</taxon>
        <taxon>Bacillota</taxon>
        <taxon>Clostridia</taxon>
        <taxon>Lachnospirales</taxon>
        <taxon>Natranaerovirgaceae</taxon>
        <taxon>Natranaerovirga</taxon>
    </lineage>
</organism>
<comment type="caution">
    <text evidence="5">The sequence shown here is derived from an EMBL/GenBank/DDBJ whole genome shotgun (WGS) entry which is preliminary data.</text>
</comment>
<dbReference type="SUPFAM" id="SSF46689">
    <property type="entry name" value="Homeodomain-like"/>
    <property type="match status" value="2"/>
</dbReference>
<dbReference type="Gene3D" id="1.10.10.60">
    <property type="entry name" value="Homeodomain-like"/>
    <property type="match status" value="2"/>
</dbReference>
<proteinExistence type="predicted"/>
<dbReference type="Pfam" id="PF12833">
    <property type="entry name" value="HTH_18"/>
    <property type="match status" value="1"/>
</dbReference>
<keyword evidence="6" id="KW-1185">Reference proteome</keyword>
<dbReference type="RefSeq" id="WP_132281605.1">
    <property type="nucleotide sequence ID" value="NZ_SMGQ01000011.1"/>
</dbReference>
<name>A0A4R1N153_9FIRM</name>
<evidence type="ECO:0000256" key="3">
    <source>
        <dbReference type="ARBA" id="ARBA00023163"/>
    </source>
</evidence>
<dbReference type="GO" id="GO:0003700">
    <property type="term" value="F:DNA-binding transcription factor activity"/>
    <property type="evidence" value="ECO:0007669"/>
    <property type="project" value="InterPro"/>
</dbReference>
<gene>
    <name evidence="5" type="ORF">EDC19_1074</name>
</gene>
<sequence length="275" mass="32869">MDNYQNIDMNFITISSTRDCLKDHYHNGYELIFITEGQSNFVINNSSYDFCKNSFVFINNVEKHKMYPLETPYSRYMVIIDTDYLDSIIQEPALLSIFKIRPEAFKHGFKIQDKDVEKVKTLLNQLLLIYSEKRAFWHIEYIATFTSLLLLIYRQYSTNFPIMTIRKAEQRIFDIQKYIDHHFKSDITLDSIASNFYMDKYYLAHTFKDITGFTIKQYILLKRVSFAKNQLFYTDKNITNIAIDSGFNSQSNFIRLFKKKEAITPLQFRKRYRKG</sequence>
<dbReference type="EMBL" id="SMGQ01000011">
    <property type="protein sequence ID" value="TCK98642.1"/>
    <property type="molecule type" value="Genomic_DNA"/>
</dbReference>
<dbReference type="SUPFAM" id="SSF51215">
    <property type="entry name" value="Regulatory protein AraC"/>
    <property type="match status" value="1"/>
</dbReference>
<evidence type="ECO:0000256" key="1">
    <source>
        <dbReference type="ARBA" id="ARBA00023015"/>
    </source>
</evidence>
<feature type="domain" description="HTH araC/xylS-type" evidence="4">
    <location>
        <begin position="173"/>
        <end position="271"/>
    </location>
</feature>
<dbReference type="PRINTS" id="PR00032">
    <property type="entry name" value="HTHARAC"/>
</dbReference>
<keyword evidence="3" id="KW-0804">Transcription</keyword>
<dbReference type="PANTHER" id="PTHR43280">
    <property type="entry name" value="ARAC-FAMILY TRANSCRIPTIONAL REGULATOR"/>
    <property type="match status" value="1"/>
</dbReference>
<dbReference type="InterPro" id="IPR014710">
    <property type="entry name" value="RmlC-like_jellyroll"/>
</dbReference>
<dbReference type="InterPro" id="IPR037923">
    <property type="entry name" value="HTH-like"/>
</dbReference>
<dbReference type="PROSITE" id="PS01124">
    <property type="entry name" value="HTH_ARAC_FAMILY_2"/>
    <property type="match status" value="1"/>
</dbReference>
<dbReference type="Gene3D" id="2.60.120.10">
    <property type="entry name" value="Jelly Rolls"/>
    <property type="match status" value="1"/>
</dbReference>